<reference evidence="8 10" key="1">
    <citation type="submission" date="2015-11" db="EMBL/GenBank/DDBJ databases">
        <title>Draft Genome Sequence of the Type Strain Trueperella bernardiae LCDC 89-0504T, Isolated from Blood Culture.</title>
        <authorList>
            <person name="Bernier A.-M."/>
            <person name="Bernard K."/>
        </authorList>
    </citation>
    <scope>NUCLEOTIDE SEQUENCE [LARGE SCALE GENOMIC DNA]</scope>
    <source>
        <strain evidence="8 10">LCDC 89-0504</strain>
    </source>
</reference>
<dbReference type="PANTHER" id="PTHR31632">
    <property type="entry name" value="IRON TRANSPORTER FTH1"/>
    <property type="match status" value="1"/>
</dbReference>
<keyword evidence="7" id="KW-0732">Signal</keyword>
<evidence type="ECO:0000256" key="1">
    <source>
        <dbReference type="ARBA" id="ARBA00004141"/>
    </source>
</evidence>
<comment type="subcellular location">
    <subcellularLocation>
        <location evidence="1">Membrane</location>
        <topology evidence="1">Multi-pass membrane protein</topology>
    </subcellularLocation>
</comment>
<feature type="transmembrane region" description="Helical" evidence="6">
    <location>
        <begin position="486"/>
        <end position="514"/>
    </location>
</feature>
<protein>
    <submittedName>
        <fullName evidence="9">FTR1 family protein</fullName>
    </submittedName>
    <submittedName>
        <fullName evidence="8">Ferrous iron permease EfeU</fullName>
    </submittedName>
</protein>
<sequence length="544" mass="59047">MMAFSPSSASGARISKILAIFLFVGVFFALSSSLTANAQEEEDWQPVVTKMEEYLEGIPAEYASGDSKAVQHSIRKAYYDIYQVSGLEDQIRHRLGRDRQEDFVAVLLNVRTLSNEGAPQDEVEQAVKTAIDHLNKDVAELATTKTISDQWTRVAQAIVENIDTSVKEYGAGDVDKGYKHATAAYLQHYEAEGLEKATISYIGQGRVSEVENGFRDLRQGIRGGLAHDEVVKIAENLKSMVNEDATELDKLAGSNEGLGWKGFFASFLILLREGAEALLVVAAVITYAMKAKRKDQVAGIIVGVVAAIVLSVMIAIVLARLTSNVSGLAQELIEGFTGIAAVLMLIYVSNWIFSKSHGAKWNEYMQSVAGSKTQSGGVFGLALVAFLAVLREGAETILFFSPILTAARSGSDYAFIWLGVGVALVILIILFLLVWVFGVRLPIRKFFRWTSVLLGMLAVTIAGGAAKEFQDATWLHTTDVPGVPEIAVLGLYPTVQTLVAQAIVVVILIILAVVQYRISKNTKRESCASAANNEQRSVKDTTSV</sequence>
<dbReference type="PANTHER" id="PTHR31632:SF2">
    <property type="entry name" value="PLASMA MEMBRANE IRON PERMEASE"/>
    <property type="match status" value="1"/>
</dbReference>
<dbReference type="AlphaFoldDB" id="A0A0W1KIM0"/>
<evidence type="ECO:0000256" key="7">
    <source>
        <dbReference type="SAM" id="SignalP"/>
    </source>
</evidence>
<feature type="chain" id="PRO_5006924230" evidence="7">
    <location>
        <begin position="39"/>
        <end position="544"/>
    </location>
</feature>
<feature type="signal peptide" evidence="7">
    <location>
        <begin position="1"/>
        <end position="38"/>
    </location>
</feature>
<keyword evidence="5 6" id="KW-0472">Membrane</keyword>
<dbReference type="STRING" id="59561.AQZ59_01793"/>
<evidence type="ECO:0000313" key="9">
    <source>
        <dbReference type="EMBL" id="MDK8602765.1"/>
    </source>
</evidence>
<evidence type="ECO:0000313" key="8">
    <source>
        <dbReference type="EMBL" id="KTF03356.1"/>
    </source>
</evidence>
<proteinExistence type="inferred from homology"/>
<comment type="caution">
    <text evidence="8">The sequence shown here is derived from an EMBL/GenBank/DDBJ whole genome shotgun (WGS) entry which is preliminary data.</text>
</comment>
<evidence type="ECO:0000256" key="2">
    <source>
        <dbReference type="ARBA" id="ARBA00008333"/>
    </source>
</evidence>
<organism evidence="8 10">
    <name type="scientific">Trueperella bernardiae</name>
    <dbReference type="NCBI Taxonomy" id="59561"/>
    <lineage>
        <taxon>Bacteria</taxon>
        <taxon>Bacillati</taxon>
        <taxon>Actinomycetota</taxon>
        <taxon>Actinomycetes</taxon>
        <taxon>Actinomycetales</taxon>
        <taxon>Actinomycetaceae</taxon>
        <taxon>Trueperella</taxon>
    </lineage>
</organism>
<dbReference type="RefSeq" id="WP_062614283.1">
    <property type="nucleotide sequence ID" value="NZ_JASPDQ010000037.1"/>
</dbReference>
<dbReference type="Proteomes" id="UP000054404">
    <property type="component" value="Unassembled WGS sequence"/>
</dbReference>
<keyword evidence="3 6" id="KW-0812">Transmembrane</keyword>
<feature type="transmembrane region" description="Helical" evidence="6">
    <location>
        <begin position="333"/>
        <end position="353"/>
    </location>
</feature>
<dbReference type="InterPro" id="IPR004923">
    <property type="entry name" value="FTR1/Fip1/EfeU"/>
</dbReference>
<accession>A0A0W1KIM0</accession>
<dbReference type="EMBL" id="JASPDQ010000037">
    <property type="protein sequence ID" value="MDK8602765.1"/>
    <property type="molecule type" value="Genomic_DNA"/>
</dbReference>
<comment type="similarity">
    <text evidence="2">Belongs to the oxidase-dependent Fe transporter (OFeT) (TC 9.A.10.1) family.</text>
</comment>
<dbReference type="EMBL" id="LNIZ01000014">
    <property type="protein sequence ID" value="KTF03356.1"/>
    <property type="molecule type" value="Genomic_DNA"/>
</dbReference>
<evidence type="ECO:0000256" key="6">
    <source>
        <dbReference type="SAM" id="Phobius"/>
    </source>
</evidence>
<keyword evidence="4 6" id="KW-1133">Transmembrane helix</keyword>
<feature type="transmembrane region" description="Helical" evidence="6">
    <location>
        <begin position="446"/>
        <end position="466"/>
    </location>
</feature>
<reference evidence="9" key="2">
    <citation type="submission" date="2023-05" db="EMBL/GenBank/DDBJ databases">
        <title>Genomic Catalog of Human Bladder Bacteria.</title>
        <authorList>
            <person name="Du J."/>
        </authorList>
    </citation>
    <scope>NUCLEOTIDE SEQUENCE</scope>
    <source>
        <strain evidence="9">UMB1304A</strain>
    </source>
</reference>
<name>A0A0W1KIM0_9ACTO</name>
<feature type="transmembrane region" description="Helical" evidence="6">
    <location>
        <begin position="414"/>
        <end position="439"/>
    </location>
</feature>
<evidence type="ECO:0000313" key="10">
    <source>
        <dbReference type="Proteomes" id="UP000054404"/>
    </source>
</evidence>
<dbReference type="PATRIC" id="fig|59561.3.peg.1782"/>
<evidence type="ECO:0000256" key="4">
    <source>
        <dbReference type="ARBA" id="ARBA00022989"/>
    </source>
</evidence>
<feature type="transmembrane region" description="Helical" evidence="6">
    <location>
        <begin position="374"/>
        <end position="394"/>
    </location>
</feature>
<feature type="transmembrane region" description="Helical" evidence="6">
    <location>
        <begin position="297"/>
        <end position="321"/>
    </location>
</feature>
<dbReference type="OrthoDB" id="8215804at2"/>
<dbReference type="Proteomes" id="UP001225576">
    <property type="component" value="Unassembled WGS sequence"/>
</dbReference>
<evidence type="ECO:0000256" key="3">
    <source>
        <dbReference type="ARBA" id="ARBA00022692"/>
    </source>
</evidence>
<dbReference type="GO" id="GO:0015093">
    <property type="term" value="F:ferrous iron transmembrane transporter activity"/>
    <property type="evidence" value="ECO:0007669"/>
    <property type="project" value="TreeGrafter"/>
</dbReference>
<gene>
    <name evidence="8" type="primary">efeU</name>
    <name evidence="8" type="ORF">AQZ59_01793</name>
    <name evidence="9" type="ORF">QP858_09905</name>
</gene>
<keyword evidence="10" id="KW-1185">Reference proteome</keyword>
<dbReference type="GO" id="GO:0033573">
    <property type="term" value="C:high-affinity iron permease complex"/>
    <property type="evidence" value="ECO:0007669"/>
    <property type="project" value="InterPro"/>
</dbReference>
<evidence type="ECO:0000256" key="5">
    <source>
        <dbReference type="ARBA" id="ARBA00023136"/>
    </source>
</evidence>
<dbReference type="Pfam" id="PF03239">
    <property type="entry name" value="FTR1"/>
    <property type="match status" value="1"/>
</dbReference>